<accession>A0ABN9U1A3</accession>
<dbReference type="Proteomes" id="UP001189429">
    <property type="component" value="Unassembled WGS sequence"/>
</dbReference>
<evidence type="ECO:0000256" key="1">
    <source>
        <dbReference type="RuleBase" id="RU366032"/>
    </source>
</evidence>
<dbReference type="InterPro" id="IPR036890">
    <property type="entry name" value="HATPase_C_sf"/>
</dbReference>
<comment type="similarity">
    <text evidence="1">Belongs to the PDK/BCKDK protein kinase family.</text>
</comment>
<proteinExistence type="inferred from homology"/>
<keyword evidence="1" id="KW-0418">Kinase</keyword>
<keyword evidence="1" id="KW-0808">Transferase</keyword>
<evidence type="ECO:0000313" key="2">
    <source>
        <dbReference type="EMBL" id="CAK0852187.1"/>
    </source>
</evidence>
<organism evidence="2 3">
    <name type="scientific">Prorocentrum cordatum</name>
    <dbReference type="NCBI Taxonomy" id="2364126"/>
    <lineage>
        <taxon>Eukaryota</taxon>
        <taxon>Sar</taxon>
        <taxon>Alveolata</taxon>
        <taxon>Dinophyceae</taxon>
        <taxon>Prorocentrales</taxon>
        <taxon>Prorocentraceae</taxon>
        <taxon>Prorocentrum</taxon>
    </lineage>
</organism>
<keyword evidence="3" id="KW-1185">Reference proteome</keyword>
<sequence>MAYPRGWILAPRASTLALVRRNLEAGHHYGCSPPVDVVDIGQVRFPFIPVYLNYIMFELLKNSLRAVTERYGGDRARVAERPVRVVVCGDESIVVVRISDCGGACASCDGVLGIFKGLMCRMATACQHVDATLGYPEGRGTRRPARARARP</sequence>
<protein>
    <recommendedName>
        <fullName evidence="1">Protein-serine/threonine kinase</fullName>
        <ecNumber evidence="1">2.7.11.-</ecNumber>
    </recommendedName>
</protein>
<dbReference type="PANTHER" id="PTHR11947">
    <property type="entry name" value="PYRUVATE DEHYDROGENASE KINASE"/>
    <property type="match status" value="1"/>
</dbReference>
<gene>
    <name evidence="2" type="ORF">PCOR1329_LOCUS44123</name>
</gene>
<reference evidence="2" key="1">
    <citation type="submission" date="2023-10" db="EMBL/GenBank/DDBJ databases">
        <authorList>
            <person name="Chen Y."/>
            <person name="Shah S."/>
            <person name="Dougan E. K."/>
            <person name="Thang M."/>
            <person name="Chan C."/>
        </authorList>
    </citation>
    <scope>NUCLEOTIDE SEQUENCE [LARGE SCALE GENOMIC DNA]</scope>
</reference>
<name>A0ABN9U1A3_9DINO</name>
<keyword evidence="1" id="KW-0496">Mitochondrion</keyword>
<dbReference type="PANTHER" id="PTHR11947:SF20">
    <property type="entry name" value="[3-METHYL-2-OXOBUTANOATE DEHYDROGENASE [LIPOAMIDE]] KINASE, MITOCHONDRIAL"/>
    <property type="match status" value="1"/>
</dbReference>
<dbReference type="SUPFAM" id="SSF55874">
    <property type="entry name" value="ATPase domain of HSP90 chaperone/DNA topoisomerase II/histidine kinase"/>
    <property type="match status" value="1"/>
</dbReference>
<dbReference type="Gene3D" id="3.30.565.10">
    <property type="entry name" value="Histidine kinase-like ATPase, C-terminal domain"/>
    <property type="match status" value="1"/>
</dbReference>
<comment type="subcellular location">
    <subcellularLocation>
        <location evidence="1">Mitochondrion matrix</location>
    </subcellularLocation>
</comment>
<evidence type="ECO:0000313" key="3">
    <source>
        <dbReference type="Proteomes" id="UP001189429"/>
    </source>
</evidence>
<keyword evidence="1" id="KW-0547">Nucleotide-binding</keyword>
<comment type="caution">
    <text evidence="2">The sequence shown here is derived from an EMBL/GenBank/DDBJ whole genome shotgun (WGS) entry which is preliminary data.</text>
</comment>
<keyword evidence="1" id="KW-0067">ATP-binding</keyword>
<dbReference type="EMBL" id="CAUYUJ010015300">
    <property type="protein sequence ID" value="CAK0852187.1"/>
    <property type="molecule type" value="Genomic_DNA"/>
</dbReference>
<dbReference type="InterPro" id="IPR039028">
    <property type="entry name" value="BCKD/PDK"/>
</dbReference>
<dbReference type="EC" id="2.7.11.-" evidence="1"/>